<reference evidence="2" key="1">
    <citation type="submission" date="2018-05" db="EMBL/GenBank/DDBJ databases">
        <authorList>
            <person name="Lanie J.A."/>
            <person name="Ng W.-L."/>
            <person name="Kazmierczak K.M."/>
            <person name="Andrzejewski T.M."/>
            <person name="Davidsen T.M."/>
            <person name="Wayne K.J."/>
            <person name="Tettelin H."/>
            <person name="Glass J.I."/>
            <person name="Rusch D."/>
            <person name="Podicherti R."/>
            <person name="Tsui H.-C.T."/>
            <person name="Winkler M.E."/>
        </authorList>
    </citation>
    <scope>NUCLEOTIDE SEQUENCE</scope>
</reference>
<proteinExistence type="predicted"/>
<feature type="compositionally biased region" description="Basic residues" evidence="1">
    <location>
        <begin position="20"/>
        <end position="30"/>
    </location>
</feature>
<organism evidence="2">
    <name type="scientific">marine metagenome</name>
    <dbReference type="NCBI Taxonomy" id="408172"/>
    <lineage>
        <taxon>unclassified sequences</taxon>
        <taxon>metagenomes</taxon>
        <taxon>ecological metagenomes</taxon>
    </lineage>
</organism>
<feature type="region of interest" description="Disordered" evidence="1">
    <location>
        <begin position="1"/>
        <end position="170"/>
    </location>
</feature>
<name>A0A382QFG5_9ZZZZ</name>
<accession>A0A382QFG5</accession>
<feature type="non-terminal residue" evidence="2">
    <location>
        <position position="1"/>
    </location>
</feature>
<feature type="compositionally biased region" description="Basic residues" evidence="1">
    <location>
        <begin position="78"/>
        <end position="114"/>
    </location>
</feature>
<gene>
    <name evidence="2" type="ORF">METZ01_LOCUS336564</name>
</gene>
<dbReference type="EMBL" id="UINC01113832">
    <property type="protein sequence ID" value="SVC83710.1"/>
    <property type="molecule type" value="Genomic_DNA"/>
</dbReference>
<sequence>ARRAALRRDILDAPGVRGRPPPRGRLRRPARPPPLTGPRPTDADGLRGRGHEPLRRHLPERRPHRPDPVHLGPSTPRPRTRPAGPRHRVGRPGGHRPPHRGIGHGLLRRSHRRSATFDQRRSADRNPADRPVPRRLPCRRTQLGVRRPRPLPGNQRIPARPGPRLAGRGL</sequence>
<feature type="compositionally biased region" description="Basic and acidic residues" evidence="1">
    <location>
        <begin position="1"/>
        <end position="11"/>
    </location>
</feature>
<feature type="compositionally biased region" description="Basic and acidic residues" evidence="1">
    <location>
        <begin position="118"/>
        <end position="132"/>
    </location>
</feature>
<feature type="compositionally biased region" description="Basic and acidic residues" evidence="1">
    <location>
        <begin position="41"/>
        <end position="68"/>
    </location>
</feature>
<protein>
    <submittedName>
        <fullName evidence="2">Uncharacterized protein</fullName>
    </submittedName>
</protein>
<evidence type="ECO:0000256" key="1">
    <source>
        <dbReference type="SAM" id="MobiDB-lite"/>
    </source>
</evidence>
<dbReference type="AlphaFoldDB" id="A0A382QFG5"/>
<feature type="non-terminal residue" evidence="2">
    <location>
        <position position="170"/>
    </location>
</feature>
<evidence type="ECO:0000313" key="2">
    <source>
        <dbReference type="EMBL" id="SVC83710.1"/>
    </source>
</evidence>